<proteinExistence type="predicted"/>
<name>A0AA39YD21_9PEZI</name>
<sequence>MRPFVDLICVALTVASLARPSVAKKTKAAPGVFEALENAGASQFGVLVRETPELLDLLIAGEIGHLFAPSDSTTSHSLKPRHAERRATNTSSQSPTLQAVLTNSFQALEDIQSGSSKARAVKRSVAHSDTSSSNFGFVVETAQDANLNDNSGQNLVVQPWQDSTPDKSTSEDGDLAIIAKVYSGLGNIVEVLKGTFKFARCANKTGTIFVTKDYFTVPERLCSTAVKLNLTTFISLVKCSGLSEVLDTKPSITVFIPSNQAYEDAGVLHPDHAFSRETAEKVKALVVPNYLGYTPNLMDGQTLTSMNGTKIEILIEDGEILVNGGRIIKRDIILENGVAHVIDKAFSCL</sequence>
<evidence type="ECO:0000256" key="2">
    <source>
        <dbReference type="SAM" id="SignalP"/>
    </source>
</evidence>
<feature type="chain" id="PRO_5041374920" evidence="2">
    <location>
        <begin position="24"/>
        <end position="349"/>
    </location>
</feature>
<evidence type="ECO:0000256" key="1">
    <source>
        <dbReference type="SAM" id="MobiDB-lite"/>
    </source>
</evidence>
<dbReference type="AlphaFoldDB" id="A0AA39YD21"/>
<dbReference type="EMBL" id="JAULSV010000003">
    <property type="protein sequence ID" value="KAK0649256.1"/>
    <property type="molecule type" value="Genomic_DNA"/>
</dbReference>
<protein>
    <submittedName>
        <fullName evidence="4">FAS1 domain-containing protein</fullName>
    </submittedName>
</protein>
<gene>
    <name evidence="4" type="ORF">B0T16DRAFT_456683</name>
</gene>
<feature type="region of interest" description="Disordered" evidence="1">
    <location>
        <begin position="70"/>
        <end position="95"/>
    </location>
</feature>
<dbReference type="PANTHER" id="PTHR10900">
    <property type="entry name" value="PERIOSTIN-RELATED"/>
    <property type="match status" value="1"/>
</dbReference>
<organism evidence="4 5">
    <name type="scientific">Cercophora newfieldiana</name>
    <dbReference type="NCBI Taxonomy" id="92897"/>
    <lineage>
        <taxon>Eukaryota</taxon>
        <taxon>Fungi</taxon>
        <taxon>Dikarya</taxon>
        <taxon>Ascomycota</taxon>
        <taxon>Pezizomycotina</taxon>
        <taxon>Sordariomycetes</taxon>
        <taxon>Sordariomycetidae</taxon>
        <taxon>Sordariales</taxon>
        <taxon>Lasiosphaeriaceae</taxon>
        <taxon>Cercophora</taxon>
    </lineage>
</organism>
<dbReference type="PROSITE" id="PS50213">
    <property type="entry name" value="FAS1"/>
    <property type="match status" value="1"/>
</dbReference>
<accession>A0AA39YD21</accession>
<feature type="signal peptide" evidence="2">
    <location>
        <begin position="1"/>
        <end position="23"/>
    </location>
</feature>
<evidence type="ECO:0000313" key="4">
    <source>
        <dbReference type="EMBL" id="KAK0649256.1"/>
    </source>
</evidence>
<dbReference type="InterPro" id="IPR000782">
    <property type="entry name" value="FAS1_domain"/>
</dbReference>
<evidence type="ECO:0000259" key="3">
    <source>
        <dbReference type="PROSITE" id="PS50213"/>
    </source>
</evidence>
<dbReference type="PANTHER" id="PTHR10900:SF77">
    <property type="entry name" value="FI19380P1"/>
    <property type="match status" value="1"/>
</dbReference>
<dbReference type="Proteomes" id="UP001174936">
    <property type="component" value="Unassembled WGS sequence"/>
</dbReference>
<dbReference type="Gene3D" id="2.30.180.10">
    <property type="entry name" value="FAS1 domain"/>
    <property type="match status" value="1"/>
</dbReference>
<dbReference type="InterPro" id="IPR050904">
    <property type="entry name" value="Adhesion/Biosynth-related"/>
</dbReference>
<dbReference type="InterPro" id="IPR036378">
    <property type="entry name" value="FAS1_dom_sf"/>
</dbReference>
<evidence type="ECO:0000313" key="5">
    <source>
        <dbReference type="Proteomes" id="UP001174936"/>
    </source>
</evidence>
<dbReference type="SMART" id="SM00554">
    <property type="entry name" value="FAS1"/>
    <property type="match status" value="1"/>
</dbReference>
<keyword evidence="5" id="KW-1185">Reference proteome</keyword>
<reference evidence="4" key="1">
    <citation type="submission" date="2023-06" db="EMBL/GenBank/DDBJ databases">
        <title>Genome-scale phylogeny and comparative genomics of the fungal order Sordariales.</title>
        <authorList>
            <consortium name="Lawrence Berkeley National Laboratory"/>
            <person name="Hensen N."/>
            <person name="Bonometti L."/>
            <person name="Westerberg I."/>
            <person name="Brannstrom I.O."/>
            <person name="Guillou S."/>
            <person name="Cros-Aarteil S."/>
            <person name="Calhoun S."/>
            <person name="Haridas S."/>
            <person name="Kuo A."/>
            <person name="Mondo S."/>
            <person name="Pangilinan J."/>
            <person name="Riley R."/>
            <person name="Labutti K."/>
            <person name="Andreopoulos B."/>
            <person name="Lipzen A."/>
            <person name="Chen C."/>
            <person name="Yanf M."/>
            <person name="Daum C."/>
            <person name="Ng V."/>
            <person name="Clum A."/>
            <person name="Steindorff A."/>
            <person name="Ohm R."/>
            <person name="Martin F."/>
            <person name="Silar P."/>
            <person name="Natvig D."/>
            <person name="Lalanne C."/>
            <person name="Gautier V."/>
            <person name="Ament-Velasquez S.L."/>
            <person name="Kruys A."/>
            <person name="Hutchinson M.I."/>
            <person name="Powell A.J."/>
            <person name="Barry K."/>
            <person name="Miller A.N."/>
            <person name="Grigoriev I.V."/>
            <person name="Debuchy R."/>
            <person name="Gladieux P."/>
            <person name="Thoren M.H."/>
            <person name="Johannesson H."/>
        </authorList>
    </citation>
    <scope>NUCLEOTIDE SEQUENCE</scope>
    <source>
        <strain evidence="4">SMH2532-1</strain>
    </source>
</reference>
<dbReference type="SUPFAM" id="SSF82153">
    <property type="entry name" value="FAS1 domain"/>
    <property type="match status" value="1"/>
</dbReference>
<comment type="caution">
    <text evidence="4">The sequence shown here is derived from an EMBL/GenBank/DDBJ whole genome shotgun (WGS) entry which is preliminary data.</text>
</comment>
<keyword evidence="2" id="KW-0732">Signal</keyword>
<feature type="domain" description="FAS1" evidence="3">
    <location>
        <begin position="217"/>
        <end position="346"/>
    </location>
</feature>
<dbReference type="Pfam" id="PF02469">
    <property type="entry name" value="Fasciclin"/>
    <property type="match status" value="1"/>
</dbReference>